<gene>
    <name evidence="6" type="ORF">CQW29_04640</name>
</gene>
<dbReference type="NCBIfam" id="NF007758">
    <property type="entry name" value="PRK10439.1"/>
    <property type="match status" value="1"/>
</dbReference>
<dbReference type="InterPro" id="IPR029058">
    <property type="entry name" value="AB_hydrolase_fold"/>
</dbReference>
<dbReference type="InterPro" id="IPR014756">
    <property type="entry name" value="Ig_E-set"/>
</dbReference>
<dbReference type="OrthoDB" id="9775130at2"/>
<evidence type="ECO:0000256" key="2">
    <source>
        <dbReference type="ARBA" id="ARBA00022490"/>
    </source>
</evidence>
<organism evidence="6 7">
    <name type="scientific">Pantoea coffeiphila</name>
    <dbReference type="NCBI Taxonomy" id="1465635"/>
    <lineage>
        <taxon>Bacteria</taxon>
        <taxon>Pseudomonadati</taxon>
        <taxon>Pseudomonadota</taxon>
        <taxon>Gammaproteobacteria</taxon>
        <taxon>Enterobacterales</taxon>
        <taxon>Erwiniaceae</taxon>
        <taxon>Pantoea</taxon>
    </lineage>
</organism>
<evidence type="ECO:0000256" key="4">
    <source>
        <dbReference type="ARBA" id="ARBA00024201"/>
    </source>
</evidence>
<dbReference type="Pfam" id="PF00756">
    <property type="entry name" value="Esterase"/>
    <property type="match status" value="1"/>
</dbReference>
<dbReference type="AlphaFoldDB" id="A0A2S9IH03"/>
<keyword evidence="3" id="KW-0378">Hydrolase</keyword>
<dbReference type="Gene3D" id="2.60.40.10">
    <property type="entry name" value="Immunoglobulins"/>
    <property type="match status" value="1"/>
</dbReference>
<sequence>MWPRPSRQPYGSAAALLAMEDVGEEAWWQELAHIGTPLVEEYSAERVKMSYFWRDPAGDESQSPVRQVYADINCVTDHHSPQPQSLHRVPGTDVWHWSTEIDPQWRGSYSLIPVGAAQLPPAFSSDAETRARQQREWWISLFPFAISDPLNHSAPHFNSRHHPLSAAHMPGAPDQSSWHLLDSGHTPLADAGRLQQFTWQSDLLGNERRIWLYTTGQTATPETRPLVIVLDGQNWAEGSPLFSALDSETESNHFPAAAWLFIDVINMEWREKELPCNPAFWQAVEEELLPLARGRTPFSEEADRTVVTGQSYGGLAATYAGLHRPHRFGRVLSQSGSFWWPNMQLIRNFGELKQREMGWLTAQLIQRDLPASRLTIFMEAGNREGDMAPLSEQMHEALVAAGHRTFFRIFSGGHDSLCWRGGLIDGLRWLLADFADPQHPAETGTHHD</sequence>
<dbReference type="EMBL" id="PDET01000002">
    <property type="protein sequence ID" value="PRD17049.1"/>
    <property type="molecule type" value="Genomic_DNA"/>
</dbReference>
<keyword evidence="7" id="KW-1185">Reference proteome</keyword>
<dbReference type="InterPro" id="IPR013783">
    <property type="entry name" value="Ig-like_fold"/>
</dbReference>
<dbReference type="SUPFAM" id="SSF53474">
    <property type="entry name" value="alpha/beta-Hydrolases"/>
    <property type="match status" value="1"/>
</dbReference>
<dbReference type="GO" id="GO:0005737">
    <property type="term" value="C:cytoplasm"/>
    <property type="evidence" value="ECO:0007669"/>
    <property type="project" value="UniProtKB-SubCell"/>
</dbReference>
<dbReference type="PANTHER" id="PTHR48098">
    <property type="entry name" value="ENTEROCHELIN ESTERASE-RELATED"/>
    <property type="match status" value="1"/>
</dbReference>
<dbReference type="Proteomes" id="UP000239181">
    <property type="component" value="Unassembled WGS sequence"/>
</dbReference>
<dbReference type="InterPro" id="IPR021764">
    <property type="entry name" value="Enterochelin_esterase_N"/>
</dbReference>
<dbReference type="InterPro" id="IPR000801">
    <property type="entry name" value="Esterase-like"/>
</dbReference>
<dbReference type="Gene3D" id="3.40.50.1820">
    <property type="entry name" value="alpha/beta hydrolase"/>
    <property type="match status" value="1"/>
</dbReference>
<keyword evidence="2" id="KW-0963">Cytoplasm</keyword>
<evidence type="ECO:0000256" key="3">
    <source>
        <dbReference type="ARBA" id="ARBA00022801"/>
    </source>
</evidence>
<feature type="domain" description="Enterochelin esterase N-terminal" evidence="5">
    <location>
        <begin position="49"/>
        <end position="178"/>
    </location>
</feature>
<name>A0A2S9IH03_9GAMM</name>
<dbReference type="GO" id="GO:0005506">
    <property type="term" value="F:iron ion binding"/>
    <property type="evidence" value="ECO:0007669"/>
    <property type="project" value="InterPro"/>
</dbReference>
<evidence type="ECO:0000259" key="5">
    <source>
        <dbReference type="Pfam" id="PF11806"/>
    </source>
</evidence>
<dbReference type="PANTHER" id="PTHR48098:SF3">
    <property type="entry name" value="IRON(III) ENTEROBACTIN ESTERASE"/>
    <property type="match status" value="1"/>
</dbReference>
<protein>
    <submittedName>
        <fullName evidence="6">Enterochelin esterase</fullName>
    </submittedName>
</protein>
<dbReference type="Pfam" id="PF11806">
    <property type="entry name" value="Enterochelin_N"/>
    <property type="match status" value="1"/>
</dbReference>
<reference evidence="6 7" key="1">
    <citation type="submission" date="2017-10" db="EMBL/GenBank/DDBJ databases">
        <title>Draft genome of two endophytic bacteria isolated from 'guarana' Paullinia cupana (Mart.) Ducke.</title>
        <authorList>
            <person name="Siqueira K.A."/>
            <person name="Liotti R.G."/>
            <person name="Mendes T.A."/>
            <person name="Soares M.A."/>
        </authorList>
    </citation>
    <scope>NUCLEOTIDE SEQUENCE [LARGE SCALE GENOMIC DNA]</scope>
    <source>
        <strain evidence="6 7">342</strain>
    </source>
</reference>
<comment type="similarity">
    <text evidence="4">Belongs to the Fes family.</text>
</comment>
<evidence type="ECO:0000313" key="7">
    <source>
        <dbReference type="Proteomes" id="UP000239181"/>
    </source>
</evidence>
<evidence type="ECO:0000256" key="1">
    <source>
        <dbReference type="ARBA" id="ARBA00004496"/>
    </source>
</evidence>
<comment type="subcellular location">
    <subcellularLocation>
        <location evidence="1">Cytoplasm</location>
    </subcellularLocation>
</comment>
<comment type="caution">
    <text evidence="6">The sequence shown here is derived from an EMBL/GenBank/DDBJ whole genome shotgun (WGS) entry which is preliminary data.</text>
</comment>
<dbReference type="SUPFAM" id="SSF81296">
    <property type="entry name" value="E set domains"/>
    <property type="match status" value="1"/>
</dbReference>
<dbReference type="GO" id="GO:0006826">
    <property type="term" value="P:iron ion transport"/>
    <property type="evidence" value="ECO:0007669"/>
    <property type="project" value="InterPro"/>
</dbReference>
<accession>A0A2S9IH03</accession>
<dbReference type="GO" id="GO:0008849">
    <property type="term" value="F:enterochelin esterase activity"/>
    <property type="evidence" value="ECO:0007669"/>
    <property type="project" value="InterPro"/>
</dbReference>
<dbReference type="InterPro" id="IPR050583">
    <property type="entry name" value="Mycobacterial_A85_antigen"/>
</dbReference>
<evidence type="ECO:0000313" key="6">
    <source>
        <dbReference type="EMBL" id="PRD17049.1"/>
    </source>
</evidence>
<proteinExistence type="inferred from homology"/>